<comment type="caution">
    <text evidence="3">The sequence shown here is derived from an EMBL/GenBank/DDBJ whole genome shotgun (WGS) entry which is preliminary data.</text>
</comment>
<dbReference type="Proteomes" id="UP001056693">
    <property type="component" value="Unassembled WGS sequence"/>
</dbReference>
<dbReference type="EMBL" id="SNUZ01000012">
    <property type="protein sequence ID" value="MCL3788184.1"/>
    <property type="molecule type" value="Genomic_DNA"/>
</dbReference>
<proteinExistence type="predicted"/>
<sequence>MAVVKTINKDPKKQMSNRMTSNAHIFNALNYITRKDKTTPELTYCNLTNSNFTNWETTKFFQQTRKMYDKDNKILAHHLVQSFAVDDKLTPELANKIGRELIHKCFPDMQVVMTTHLDGKCLHNHFIINSVSPIDGHKFLDNMKTVRMIRRVSDELCYKYGLNVIENPQQTCRLDDATFRKAIEGKSWKFNLVNDIDKALEDCKTKEEFINFFESNDYEIKYGNAHIVFHKNGEAKSIRADTLAKQFGNKYCKANIDKALGLQTEKKKKKTYRKENTQKVLEEMEQEAKRQWERYEKRYADKVKVTNHKYFENLRFFKNPFVFTLKLIKHIFTNSKKSVHKNVIKQNLKYTVRQTTDYTKMKKRISNVPYKELTGTLGNTAQIKLYSFQLAKLFNDGILCYANVDMTTGIAMVMVKEHNLKRIANVLGLENADSIISQADTIRNKKTYARLKKSGKELEYLMVNKKQIEILNLKCVQFAKFQKSEDKFNIVFLENDKDRILNLLYPNKSTEPTAPTFVQVNSQINRRLKKQSEETGEKLCYKVISSKQYDLIKNSDIDYAVFKKENGSYNLVFLESNSNNINNILYPGKKVTLQ</sequence>
<feature type="domain" description="MobA/VirD2-like nuclease" evidence="2">
    <location>
        <begin position="31"/>
        <end position="162"/>
    </location>
</feature>
<feature type="coiled-coil region" evidence="1">
    <location>
        <begin position="267"/>
        <end position="298"/>
    </location>
</feature>
<accession>A0ABT0NKW5</accession>
<keyword evidence="1" id="KW-0175">Coiled coil</keyword>
<evidence type="ECO:0000256" key="1">
    <source>
        <dbReference type="SAM" id="Coils"/>
    </source>
</evidence>
<dbReference type="Pfam" id="PF03432">
    <property type="entry name" value="Relaxase"/>
    <property type="match status" value="1"/>
</dbReference>
<dbReference type="RefSeq" id="WP_249377088.1">
    <property type="nucleotide sequence ID" value="NZ_SNUZ01000012.1"/>
</dbReference>
<evidence type="ECO:0000259" key="2">
    <source>
        <dbReference type="Pfam" id="PF03432"/>
    </source>
</evidence>
<name>A0ABT0NKW5_9FIRM</name>
<evidence type="ECO:0000313" key="3">
    <source>
        <dbReference type="EMBL" id="MCL3788184.1"/>
    </source>
</evidence>
<gene>
    <name evidence="3" type="ORF">E2N93_09250</name>
</gene>
<keyword evidence="4" id="KW-1185">Reference proteome</keyword>
<reference evidence="3 4" key="1">
    <citation type="submission" date="2019-03" db="EMBL/GenBank/DDBJ databases">
        <authorList>
            <person name="Molinero N."/>
            <person name="Sanchez B."/>
            <person name="Walker A."/>
            <person name="Duncan S."/>
            <person name="Delgado S."/>
            <person name="Margolles A."/>
        </authorList>
    </citation>
    <scope>NUCLEOTIDE SEQUENCE [LARGE SCALE GENOMIC DNA]</scope>
    <source>
        <strain evidence="3 4">IPLA60002</strain>
    </source>
</reference>
<dbReference type="InterPro" id="IPR005094">
    <property type="entry name" value="Endonuclease_MobA/VirD2"/>
</dbReference>
<evidence type="ECO:0000313" key="4">
    <source>
        <dbReference type="Proteomes" id="UP001056693"/>
    </source>
</evidence>
<protein>
    <recommendedName>
        <fullName evidence="2">MobA/VirD2-like nuclease domain-containing protein</fullName>
    </recommendedName>
</protein>
<organism evidence="3 4">
    <name type="scientific">Ruminococcus bromii</name>
    <dbReference type="NCBI Taxonomy" id="40518"/>
    <lineage>
        <taxon>Bacteria</taxon>
        <taxon>Bacillati</taxon>
        <taxon>Bacillota</taxon>
        <taxon>Clostridia</taxon>
        <taxon>Eubacteriales</taxon>
        <taxon>Oscillospiraceae</taxon>
        <taxon>Ruminococcus</taxon>
    </lineage>
</organism>